<sequence length="882" mass="97528">MSDSAKPPVLLCDYRAPAWRVTDVELEFDLDPAATIVAARLAVERDPSEPAAPLRLDAEQLELLDLRVDGRRLAPEEYRFETDALTILLAVPRARIETRVRIAPDTNTALQGLYASGGGQSRFLLTQCEAEGFRRITPFPDRPDVLARYTVTLRADKARFPLLLANGNADGAGDLDGGRHWARFVDPHPKPSYLFALVAGRLESIEDCFVTAEGRRVRLFIHAEPDAIGRCGWAMQCLKMAMRWDEERFGRCYDLDVFHIVATHDFTMGAMENKGLNVFNAKYLLADPERATDDGYRHVLAVVGHEYFHNWSGNRVTCRDWFQLSLKEGLTVYREQEFESDLASRTLRRIEDVRVLWRAQFSEDAGPLAHPVRPDRYSEINNFYTATVYEKGAELVRMLASVLGRDGFRRGLDRYFERNDGRAATVEDFLAALEEANDVRLSPWLAWYAQAGTPTLEASERYDAAARCYELTLAQHTAPTPGQPRKQALPIPVVVALFDERGARLPLRLDGEAGTAERERVLPLLTERATFRFVDVPVRPVASLLRGYSAPVRLRWNADADDLAVQIRHDDDGFNRWFAADALSRRLFAQALASGAPDARQLDVWTRSLAQALADPALDPALVAEMLSIADAGSLAEGLVDIDPDAVHVARARVETALAQALAAPLLARYGELSGATDAQAVEPAAQARRRLRNACLAAVCRADPAQLPLAAAQFAQARNLTDRLGALSVLLSAQAAGAEEALDAFAARHAGDALVLDQWLTLQAVQPHDETVEHVAALTAHPAFRWTNPNNVYALVGAFALRNPRAFHRADGAGYRFVADAVARLDTLTPQVSARLATAFGGWRRFEPLRRALMHRELQRLAARDALSPDLADIVGRSLAG</sequence>
<keyword evidence="7" id="KW-0645">Protease</keyword>
<evidence type="ECO:0000313" key="17">
    <source>
        <dbReference type="EMBL" id="MFC4818973.1"/>
    </source>
</evidence>
<dbReference type="Gene3D" id="1.10.390.10">
    <property type="entry name" value="Neutral Protease Domain 2"/>
    <property type="match status" value="1"/>
</dbReference>
<keyword evidence="11" id="KW-0482">Metalloprotease</keyword>
<evidence type="ECO:0000313" key="18">
    <source>
        <dbReference type="Proteomes" id="UP001595886"/>
    </source>
</evidence>
<dbReference type="InterPro" id="IPR035414">
    <property type="entry name" value="Peptidase_M1_pepN_Ig-like"/>
</dbReference>
<dbReference type="Gene3D" id="2.60.40.1730">
    <property type="entry name" value="tricorn interacting facor f3 domain"/>
    <property type="match status" value="1"/>
</dbReference>
<evidence type="ECO:0000256" key="11">
    <source>
        <dbReference type="ARBA" id="ARBA00023049"/>
    </source>
</evidence>
<dbReference type="SUPFAM" id="SSF63737">
    <property type="entry name" value="Leukotriene A4 hydrolase N-terminal domain"/>
    <property type="match status" value="1"/>
</dbReference>
<dbReference type="Pfam" id="PF17432">
    <property type="entry name" value="DUF3458_C"/>
    <property type="match status" value="1"/>
</dbReference>
<evidence type="ECO:0000259" key="15">
    <source>
        <dbReference type="Pfam" id="PF17432"/>
    </source>
</evidence>
<evidence type="ECO:0000259" key="16">
    <source>
        <dbReference type="Pfam" id="PF17900"/>
    </source>
</evidence>
<dbReference type="PANTHER" id="PTHR46322">
    <property type="entry name" value="PUROMYCIN-SENSITIVE AMINOPEPTIDASE"/>
    <property type="match status" value="1"/>
</dbReference>
<comment type="catalytic activity">
    <reaction evidence="1">
        <text>Release of an N-terminal amino acid, Xaa-|-Yaa- from a peptide, amide or arylamide. Xaa is preferably Ala, but may be most amino acids including Pro (slow action). When a terminal hydrophobic residue is followed by a prolyl residue, the two may be released as an intact Xaa-Pro dipeptide.</text>
        <dbReference type="EC" id="3.4.11.2"/>
    </reaction>
</comment>
<dbReference type="InterPro" id="IPR042097">
    <property type="entry name" value="Aminopeptidase_N-like_N_sf"/>
</dbReference>
<dbReference type="Proteomes" id="UP001595886">
    <property type="component" value="Unassembled WGS sequence"/>
</dbReference>
<dbReference type="InterPro" id="IPR038438">
    <property type="entry name" value="PepN_Ig-like_sf"/>
</dbReference>
<dbReference type="Pfam" id="PF01433">
    <property type="entry name" value="Peptidase_M1"/>
    <property type="match status" value="1"/>
</dbReference>
<evidence type="ECO:0000256" key="2">
    <source>
        <dbReference type="ARBA" id="ARBA00001947"/>
    </source>
</evidence>
<dbReference type="PANTHER" id="PTHR46322:SF1">
    <property type="entry name" value="PUROMYCIN-SENSITIVE AMINOPEPTIDASE"/>
    <property type="match status" value="1"/>
</dbReference>
<dbReference type="InterPro" id="IPR045357">
    <property type="entry name" value="Aminopeptidase_N-like_N"/>
</dbReference>
<dbReference type="NCBIfam" id="TIGR02414">
    <property type="entry name" value="pepN_proteo"/>
    <property type="match status" value="1"/>
</dbReference>
<dbReference type="GO" id="GO:0016285">
    <property type="term" value="F:alanyl aminopeptidase activity"/>
    <property type="evidence" value="ECO:0007669"/>
    <property type="project" value="UniProtKB-EC"/>
</dbReference>
<keyword evidence="10" id="KW-0862">Zinc</keyword>
<reference evidence="18" key="1">
    <citation type="journal article" date="2019" name="Int. J. Syst. Evol. Microbiol.">
        <title>The Global Catalogue of Microorganisms (GCM) 10K type strain sequencing project: providing services to taxonomists for standard genome sequencing and annotation.</title>
        <authorList>
            <consortium name="The Broad Institute Genomics Platform"/>
            <consortium name="The Broad Institute Genome Sequencing Center for Infectious Disease"/>
            <person name="Wu L."/>
            <person name="Ma J."/>
        </authorList>
    </citation>
    <scope>NUCLEOTIDE SEQUENCE [LARGE SCALE GENOMIC DNA]</scope>
    <source>
        <strain evidence="18">CCUG 30340</strain>
    </source>
</reference>
<keyword evidence="18" id="KW-1185">Reference proteome</keyword>
<dbReference type="RefSeq" id="WP_380018707.1">
    <property type="nucleotide sequence ID" value="NZ_JBHSHD010000002.1"/>
</dbReference>
<dbReference type="InterPro" id="IPR014782">
    <property type="entry name" value="Peptidase_M1_dom"/>
</dbReference>
<dbReference type="PRINTS" id="PR00756">
    <property type="entry name" value="ALADIPTASE"/>
</dbReference>
<evidence type="ECO:0000256" key="7">
    <source>
        <dbReference type="ARBA" id="ARBA00022670"/>
    </source>
</evidence>
<dbReference type="Gene3D" id="3.30.2010.30">
    <property type="match status" value="1"/>
</dbReference>
<name>A0ABV9QNS6_9GAMM</name>
<comment type="similarity">
    <text evidence="3">Belongs to the peptidase M1 family.</text>
</comment>
<evidence type="ECO:0000259" key="13">
    <source>
        <dbReference type="Pfam" id="PF01433"/>
    </source>
</evidence>
<dbReference type="EC" id="3.4.11.2" evidence="4 12"/>
<keyword evidence="8" id="KW-0479">Metal-binding</keyword>
<dbReference type="InterPro" id="IPR001930">
    <property type="entry name" value="Peptidase_M1"/>
</dbReference>
<comment type="cofactor">
    <cofactor evidence="2">
        <name>Zn(2+)</name>
        <dbReference type="ChEBI" id="CHEBI:29105"/>
    </cofactor>
</comment>
<dbReference type="InterPro" id="IPR024601">
    <property type="entry name" value="Peptidase_M1_pepN_C"/>
</dbReference>
<evidence type="ECO:0000256" key="5">
    <source>
        <dbReference type="ARBA" id="ARBA00015611"/>
    </source>
</evidence>
<gene>
    <name evidence="17" type="primary">pepN</name>
    <name evidence="17" type="ORF">ACFO6Q_01485</name>
</gene>
<dbReference type="Gene3D" id="1.25.50.10">
    <property type="entry name" value="Peptidase M1, alanyl aminopeptidase, C-terminal domain"/>
    <property type="match status" value="1"/>
</dbReference>
<keyword evidence="9 17" id="KW-0378">Hydrolase</keyword>
<evidence type="ECO:0000256" key="1">
    <source>
        <dbReference type="ARBA" id="ARBA00000098"/>
    </source>
</evidence>
<accession>A0ABV9QNS6</accession>
<dbReference type="Pfam" id="PF17900">
    <property type="entry name" value="Peptidase_M1_N"/>
    <property type="match status" value="1"/>
</dbReference>
<evidence type="ECO:0000256" key="12">
    <source>
        <dbReference type="NCBIfam" id="TIGR02414"/>
    </source>
</evidence>
<evidence type="ECO:0000256" key="9">
    <source>
        <dbReference type="ARBA" id="ARBA00022801"/>
    </source>
</evidence>
<feature type="domain" description="Peptidase M1 membrane alanine aminopeptidase" evidence="13">
    <location>
        <begin position="233"/>
        <end position="440"/>
    </location>
</feature>
<evidence type="ECO:0000256" key="3">
    <source>
        <dbReference type="ARBA" id="ARBA00010136"/>
    </source>
</evidence>
<evidence type="ECO:0000256" key="8">
    <source>
        <dbReference type="ARBA" id="ARBA00022723"/>
    </source>
</evidence>
<evidence type="ECO:0000259" key="14">
    <source>
        <dbReference type="Pfam" id="PF11940"/>
    </source>
</evidence>
<protein>
    <recommendedName>
        <fullName evidence="5 12">Aminopeptidase N</fullName>
        <ecNumber evidence="4 12">3.4.11.2</ecNumber>
    </recommendedName>
</protein>
<dbReference type="InterPro" id="IPR027268">
    <property type="entry name" value="Peptidase_M4/M1_CTD_sf"/>
</dbReference>
<evidence type="ECO:0000256" key="10">
    <source>
        <dbReference type="ARBA" id="ARBA00022833"/>
    </source>
</evidence>
<dbReference type="EMBL" id="JBHSHD010000002">
    <property type="protein sequence ID" value="MFC4818973.1"/>
    <property type="molecule type" value="Genomic_DNA"/>
</dbReference>
<feature type="domain" description="Peptidase M1 alanyl aminopeptidase C-terminal" evidence="15">
    <location>
        <begin position="561"/>
        <end position="881"/>
    </location>
</feature>
<dbReference type="Gene3D" id="2.60.40.1840">
    <property type="match status" value="1"/>
</dbReference>
<feature type="domain" description="Aminopeptidase N-like N-terminal" evidence="16">
    <location>
        <begin position="26"/>
        <end position="194"/>
    </location>
</feature>
<dbReference type="InterPro" id="IPR037144">
    <property type="entry name" value="Peptidase_M1_pepN_C_sf"/>
</dbReference>
<feature type="domain" description="Peptidase M1 alanyl aminopeptidase Ig-like fold" evidence="14">
    <location>
        <begin position="452"/>
        <end position="556"/>
    </location>
</feature>
<dbReference type="SUPFAM" id="SSF55486">
    <property type="entry name" value="Metalloproteases ('zincins'), catalytic domain"/>
    <property type="match status" value="1"/>
</dbReference>
<organism evidence="17 18">
    <name type="scientific">Dokdonella ginsengisoli</name>
    <dbReference type="NCBI Taxonomy" id="363846"/>
    <lineage>
        <taxon>Bacteria</taxon>
        <taxon>Pseudomonadati</taxon>
        <taxon>Pseudomonadota</taxon>
        <taxon>Gammaproteobacteria</taxon>
        <taxon>Lysobacterales</taxon>
        <taxon>Rhodanobacteraceae</taxon>
        <taxon>Dokdonella</taxon>
    </lineage>
</organism>
<proteinExistence type="inferred from homology"/>
<dbReference type="Pfam" id="PF11940">
    <property type="entry name" value="DUF3458"/>
    <property type="match status" value="1"/>
</dbReference>
<comment type="caution">
    <text evidence="17">The sequence shown here is derived from an EMBL/GenBank/DDBJ whole genome shotgun (WGS) entry which is preliminary data.</text>
</comment>
<evidence type="ECO:0000256" key="6">
    <source>
        <dbReference type="ARBA" id="ARBA00022438"/>
    </source>
</evidence>
<evidence type="ECO:0000256" key="4">
    <source>
        <dbReference type="ARBA" id="ARBA00012564"/>
    </source>
</evidence>
<keyword evidence="6 17" id="KW-0031">Aminopeptidase</keyword>
<dbReference type="CDD" id="cd09600">
    <property type="entry name" value="M1_APN"/>
    <property type="match status" value="1"/>
</dbReference>
<dbReference type="InterPro" id="IPR012779">
    <property type="entry name" value="Peptidase_M1_pepN"/>
</dbReference>